<dbReference type="Proteomes" id="UP000265618">
    <property type="component" value="Unassembled WGS sequence"/>
</dbReference>
<accession>A0A9K3GLF6</accession>
<reference evidence="2 3" key="1">
    <citation type="journal article" date="2018" name="PLoS ONE">
        <title>The draft genome of Kipferlia bialata reveals reductive genome evolution in fornicate parasites.</title>
        <authorList>
            <person name="Tanifuji G."/>
            <person name="Takabayashi S."/>
            <person name="Kume K."/>
            <person name="Takagi M."/>
            <person name="Nakayama T."/>
            <person name="Kamikawa R."/>
            <person name="Inagaki Y."/>
            <person name="Hashimoto T."/>
        </authorList>
    </citation>
    <scope>NUCLEOTIDE SEQUENCE [LARGE SCALE GENOMIC DNA]</scope>
    <source>
        <strain evidence="2">NY0173</strain>
    </source>
</reference>
<gene>
    <name evidence="2" type="ORF">KIPB_009254</name>
</gene>
<keyword evidence="3" id="KW-1185">Reference proteome</keyword>
<comment type="caution">
    <text evidence="2">The sequence shown here is derived from an EMBL/GenBank/DDBJ whole genome shotgun (WGS) entry which is preliminary data.</text>
</comment>
<dbReference type="AlphaFoldDB" id="A0A9K3GLF6"/>
<feature type="compositionally biased region" description="Low complexity" evidence="1">
    <location>
        <begin position="98"/>
        <end position="109"/>
    </location>
</feature>
<evidence type="ECO:0000313" key="2">
    <source>
        <dbReference type="EMBL" id="GIQ87252.1"/>
    </source>
</evidence>
<organism evidence="2 3">
    <name type="scientific">Kipferlia bialata</name>
    <dbReference type="NCBI Taxonomy" id="797122"/>
    <lineage>
        <taxon>Eukaryota</taxon>
        <taxon>Metamonada</taxon>
        <taxon>Carpediemonas-like organisms</taxon>
        <taxon>Kipferlia</taxon>
    </lineage>
</organism>
<proteinExistence type="predicted"/>
<name>A0A9K3GLF6_9EUKA</name>
<feature type="non-terminal residue" evidence="2">
    <location>
        <position position="1"/>
    </location>
</feature>
<evidence type="ECO:0000256" key="1">
    <source>
        <dbReference type="SAM" id="MobiDB-lite"/>
    </source>
</evidence>
<dbReference type="EMBL" id="BDIP01003087">
    <property type="protein sequence ID" value="GIQ87252.1"/>
    <property type="molecule type" value="Genomic_DNA"/>
</dbReference>
<protein>
    <submittedName>
        <fullName evidence="2">Uncharacterized protein</fullName>
    </submittedName>
</protein>
<evidence type="ECO:0000313" key="3">
    <source>
        <dbReference type="Proteomes" id="UP000265618"/>
    </source>
</evidence>
<feature type="region of interest" description="Disordered" evidence="1">
    <location>
        <begin position="98"/>
        <end position="120"/>
    </location>
</feature>
<sequence>MSLPIPESSVCGVPAGSYAANPVKQCSGSAPQGSALTATAAVPPGAEGALGCLLSLASLAEEIDLPMASSVPAPPGSAITHSSANGCMVSNTSAGGLTVTSTSTATSTGRPRKTAPKELTHKADLSKSEVCLVVLFREWYTSNSGKKGAHAAKILKEWIGPNRAGLIMSATLMKDTHINAKKNSPWYKHLLLAVQTHLLSKGVVSEYTEQYAVLLTLLLRTRIKIVANVRLAWPALDERSVEIIRSMFRDIDR</sequence>